<evidence type="ECO:0000313" key="4">
    <source>
        <dbReference type="Proteomes" id="UP000272942"/>
    </source>
</evidence>
<dbReference type="PANTHER" id="PTHR14107">
    <property type="entry name" value="WD REPEAT PROTEIN"/>
    <property type="match status" value="1"/>
</dbReference>
<name>A0A183A3E5_9TREM</name>
<accession>A0A183A3E5</accession>
<keyword evidence="2" id="KW-0677">Repeat</keyword>
<dbReference type="OrthoDB" id="3367at2759"/>
<dbReference type="AlphaFoldDB" id="A0A183A3E5"/>
<reference evidence="5" key="1">
    <citation type="submission" date="2016-06" db="UniProtKB">
        <authorList>
            <consortium name="WormBaseParasite"/>
        </authorList>
    </citation>
    <scope>IDENTIFICATION</scope>
</reference>
<reference evidence="3 4" key="2">
    <citation type="submission" date="2018-11" db="EMBL/GenBank/DDBJ databases">
        <authorList>
            <consortium name="Pathogen Informatics"/>
        </authorList>
    </citation>
    <scope>NUCLEOTIDE SEQUENCE [LARGE SCALE GENOMIC DNA]</scope>
    <source>
        <strain evidence="3 4">Egypt</strain>
    </source>
</reference>
<gene>
    <name evidence="3" type="ORF">ECPE_LOCUS1480</name>
</gene>
<proteinExistence type="predicted"/>
<keyword evidence="4" id="KW-1185">Reference proteome</keyword>
<evidence type="ECO:0000256" key="1">
    <source>
        <dbReference type="ARBA" id="ARBA00022574"/>
    </source>
</evidence>
<dbReference type="InterPro" id="IPR001680">
    <property type="entry name" value="WD40_rpt"/>
</dbReference>
<dbReference type="EMBL" id="UZAN01009721">
    <property type="protein sequence ID" value="VDP39682.1"/>
    <property type="molecule type" value="Genomic_DNA"/>
</dbReference>
<dbReference type="InterPro" id="IPR051362">
    <property type="entry name" value="WD_repeat_creC_regulators"/>
</dbReference>
<evidence type="ECO:0000256" key="2">
    <source>
        <dbReference type="ARBA" id="ARBA00022737"/>
    </source>
</evidence>
<keyword evidence="1" id="KW-0853">WD repeat</keyword>
<dbReference type="Gene3D" id="2.130.10.10">
    <property type="entry name" value="YVTN repeat-like/Quinoprotein amine dehydrogenase"/>
    <property type="match status" value="1"/>
</dbReference>
<protein>
    <submittedName>
        <fullName evidence="5">Nucleoporin Nup37</fullName>
    </submittedName>
</protein>
<dbReference type="WBParaSite" id="ECPE_0000148001-mRNA-1">
    <property type="protein sequence ID" value="ECPE_0000148001-mRNA-1"/>
    <property type="gene ID" value="ECPE_0000148001"/>
</dbReference>
<dbReference type="InterPro" id="IPR036322">
    <property type="entry name" value="WD40_repeat_dom_sf"/>
</dbReference>
<evidence type="ECO:0000313" key="5">
    <source>
        <dbReference type="WBParaSite" id="ECPE_0000148001-mRNA-1"/>
    </source>
</evidence>
<dbReference type="InterPro" id="IPR015943">
    <property type="entry name" value="WD40/YVTN_repeat-like_dom_sf"/>
</dbReference>
<organism evidence="5">
    <name type="scientific">Echinostoma caproni</name>
    <dbReference type="NCBI Taxonomy" id="27848"/>
    <lineage>
        <taxon>Eukaryota</taxon>
        <taxon>Metazoa</taxon>
        <taxon>Spiralia</taxon>
        <taxon>Lophotrochozoa</taxon>
        <taxon>Platyhelminthes</taxon>
        <taxon>Trematoda</taxon>
        <taxon>Digenea</taxon>
        <taxon>Plagiorchiida</taxon>
        <taxon>Echinostomata</taxon>
        <taxon>Echinostomatoidea</taxon>
        <taxon>Echinostomatidae</taxon>
        <taxon>Echinostoma</taxon>
    </lineage>
</organism>
<evidence type="ECO:0000313" key="3">
    <source>
        <dbReference type="EMBL" id="VDP39682.1"/>
    </source>
</evidence>
<dbReference type="SMART" id="SM00320">
    <property type="entry name" value="WD40"/>
    <property type="match status" value="2"/>
</dbReference>
<dbReference type="SUPFAM" id="SSF50978">
    <property type="entry name" value="WD40 repeat-like"/>
    <property type="match status" value="1"/>
</dbReference>
<sequence length="353" mass="40126">MSHSFEALEGQYQYYNCFVSQCKESQTNNISVRLSFLENAPSYDSNPHFAMEIAGESSYGSQDWRSESMYCYNIGREIITFLQENHNNPADRRTFKVSPTYHVFKPVNDDPRPILLVGLLNGEIQLISPVQKDILKIFNEEVCIFQNNFIFQSLQKSIDKTPVTCISWVPGSPNQFLATHSSGHMYLYDEKLPPNATPPTYELFKEGSGFSVYTCKAKSTRNPLYRWIFGTRSGAASSSNSLVHQSDSIRINKLSPQLDNGFHPKLAVAELRNDLLGSNMSQTNLYSVNDDTASVNQIAFSPCGKYLALVTEDGYLRVLEYHTMELYVSLRPNISFTQVKHFYRLSSLIFKIS</sequence>
<dbReference type="Proteomes" id="UP000272942">
    <property type="component" value="Unassembled WGS sequence"/>
</dbReference>
<dbReference type="PANTHER" id="PTHR14107:SF16">
    <property type="entry name" value="AT02583P"/>
    <property type="match status" value="1"/>
</dbReference>